<sequence>MEFVNGGGTGSIESTSAEATVTEVAAGSGFYGPELFQH</sequence>
<evidence type="ECO:0000313" key="1">
    <source>
        <dbReference type="EMBL" id="SJM57033.1"/>
    </source>
</evidence>
<protein>
    <submittedName>
        <fullName evidence="1">L-gulono-1,4-lactone oxidase</fullName>
        <ecNumber evidence="1">1.1.3.8</ecNumber>
    </submittedName>
</protein>
<evidence type="ECO:0000313" key="2">
    <source>
        <dbReference type="Proteomes" id="UP000195913"/>
    </source>
</evidence>
<dbReference type="AlphaFoldDB" id="A0A1R4FMI8"/>
<proteinExistence type="predicted"/>
<gene>
    <name evidence="1" type="ORF">FM101_04745</name>
</gene>
<reference evidence="1 2" key="1">
    <citation type="submission" date="2017-02" db="EMBL/GenBank/DDBJ databases">
        <authorList>
            <person name="Peterson S.W."/>
        </authorList>
    </citation>
    <scope>NUCLEOTIDE SEQUENCE [LARGE SCALE GENOMIC DNA]</scope>
    <source>
        <strain evidence="1 2">B Ar 00.02</strain>
    </source>
</reference>
<organism evidence="1 2">
    <name type="scientific">Arthrobacter rhombi</name>
    <dbReference type="NCBI Taxonomy" id="71253"/>
    <lineage>
        <taxon>Bacteria</taxon>
        <taxon>Bacillati</taxon>
        <taxon>Actinomycetota</taxon>
        <taxon>Actinomycetes</taxon>
        <taxon>Micrococcales</taxon>
        <taxon>Micrococcaceae</taxon>
        <taxon>Arthrobacter</taxon>
    </lineage>
</organism>
<accession>A0A1R4FMI8</accession>
<dbReference type="EMBL" id="FUHW01000020">
    <property type="protein sequence ID" value="SJM57033.1"/>
    <property type="molecule type" value="Genomic_DNA"/>
</dbReference>
<keyword evidence="1" id="KW-0560">Oxidoreductase</keyword>
<dbReference type="Proteomes" id="UP000195913">
    <property type="component" value="Unassembled WGS sequence"/>
</dbReference>
<name>A0A1R4FMI8_9MICC</name>
<dbReference type="GO" id="GO:0050105">
    <property type="term" value="F:L-gulonolactone oxidase activity"/>
    <property type="evidence" value="ECO:0007669"/>
    <property type="project" value="UniProtKB-EC"/>
</dbReference>
<keyword evidence="2" id="KW-1185">Reference proteome</keyword>
<dbReference type="EC" id="1.1.3.8" evidence="1"/>